<name>A0A5B7D868_PORTR</name>
<organism evidence="1 2">
    <name type="scientific">Portunus trituberculatus</name>
    <name type="common">Swimming crab</name>
    <name type="synonym">Neptunus trituberculatus</name>
    <dbReference type="NCBI Taxonomy" id="210409"/>
    <lineage>
        <taxon>Eukaryota</taxon>
        <taxon>Metazoa</taxon>
        <taxon>Ecdysozoa</taxon>
        <taxon>Arthropoda</taxon>
        <taxon>Crustacea</taxon>
        <taxon>Multicrustacea</taxon>
        <taxon>Malacostraca</taxon>
        <taxon>Eumalacostraca</taxon>
        <taxon>Eucarida</taxon>
        <taxon>Decapoda</taxon>
        <taxon>Pleocyemata</taxon>
        <taxon>Brachyura</taxon>
        <taxon>Eubrachyura</taxon>
        <taxon>Portunoidea</taxon>
        <taxon>Portunidae</taxon>
        <taxon>Portuninae</taxon>
        <taxon>Portunus</taxon>
    </lineage>
</organism>
<evidence type="ECO:0000313" key="2">
    <source>
        <dbReference type="Proteomes" id="UP000324222"/>
    </source>
</evidence>
<dbReference type="EMBL" id="VSRR010000594">
    <property type="protein sequence ID" value="MPC17489.1"/>
    <property type="molecule type" value="Genomic_DNA"/>
</dbReference>
<accession>A0A5B7D868</accession>
<evidence type="ECO:0000313" key="1">
    <source>
        <dbReference type="EMBL" id="MPC17489.1"/>
    </source>
</evidence>
<gene>
    <name evidence="1" type="ORF">E2C01_010348</name>
</gene>
<sequence length="130" mass="14064">MAAALRPGTPSYRHEGTPAIALIATDLWCQCRDTALPHITLHRPTPLRHAPFQDSGRQQFVIPVVGRLHQARLTPLWEPPHTRLAPSLTIGTIGRNKQQQICCPSLVSPCSTVSSSTRPVIGAPRPATAA</sequence>
<keyword evidence="2" id="KW-1185">Reference proteome</keyword>
<reference evidence="1 2" key="1">
    <citation type="submission" date="2019-05" db="EMBL/GenBank/DDBJ databases">
        <title>Another draft genome of Portunus trituberculatus and its Hox gene families provides insights of decapod evolution.</title>
        <authorList>
            <person name="Jeong J.-H."/>
            <person name="Song I."/>
            <person name="Kim S."/>
            <person name="Choi T."/>
            <person name="Kim D."/>
            <person name="Ryu S."/>
            <person name="Kim W."/>
        </authorList>
    </citation>
    <scope>NUCLEOTIDE SEQUENCE [LARGE SCALE GENOMIC DNA]</scope>
    <source>
        <tissue evidence="1">Muscle</tissue>
    </source>
</reference>
<protein>
    <submittedName>
        <fullName evidence="1">Uncharacterized protein</fullName>
    </submittedName>
</protein>
<dbReference type="AlphaFoldDB" id="A0A5B7D868"/>
<dbReference type="Proteomes" id="UP000324222">
    <property type="component" value="Unassembled WGS sequence"/>
</dbReference>
<proteinExistence type="predicted"/>
<comment type="caution">
    <text evidence="1">The sequence shown here is derived from an EMBL/GenBank/DDBJ whole genome shotgun (WGS) entry which is preliminary data.</text>
</comment>